<comment type="caution">
    <text evidence="1">The sequence shown here is derived from an EMBL/GenBank/DDBJ whole genome shotgun (WGS) entry which is preliminary data.</text>
</comment>
<dbReference type="EMBL" id="JAUYVT010000020">
    <property type="protein sequence ID" value="MDP2566477.1"/>
    <property type="molecule type" value="Genomic_DNA"/>
</dbReference>
<accession>A0ABT9FI92</accession>
<name>A0ABT9FI92_9GAMM</name>
<evidence type="ECO:0000313" key="1">
    <source>
        <dbReference type="EMBL" id="MDP2566477.1"/>
    </source>
</evidence>
<sequence length="262" mass="30689">MTKNTSTLTVPFIFEAMVIKPRCRKPVMVKIKDEVDIQFKTIKKQELTPAFKVGEQIIYYNFGKLWTKEIDKQTEQTEIQFSEVIKHTKSNGETIKYSRSTPEAPFKNFWAQLRYSKRKCFHQWGKPDKHPYPYEGHLDDEDLLAKDEIVYREYVVDNRELVLNELEEIVQSKLVVDGVMYRECNEPRYEVANFGAGHDYSVALFITASTTNRRTDECYYNALNLDKAKEFYRKKMPCTKGDISTNCGNIIEVILPEAVKHK</sequence>
<dbReference type="Proteomes" id="UP001177212">
    <property type="component" value="Unassembled WGS sequence"/>
</dbReference>
<reference evidence="1" key="1">
    <citation type="submission" date="2023-07" db="EMBL/GenBank/DDBJ databases">
        <title>Genome content predicts the carbon catabolic preferences of heterotrophic bacteria.</title>
        <authorList>
            <person name="Gralka M."/>
        </authorList>
    </citation>
    <scope>NUCLEOTIDE SEQUENCE</scope>
    <source>
        <strain evidence="1">4G09</strain>
    </source>
</reference>
<gene>
    <name evidence="1" type="ORF">Q8W34_17655</name>
</gene>
<keyword evidence="2" id="KW-1185">Reference proteome</keyword>
<protein>
    <submittedName>
        <fullName evidence="1">Uncharacterized protein</fullName>
    </submittedName>
</protein>
<proteinExistence type="predicted"/>
<evidence type="ECO:0000313" key="2">
    <source>
        <dbReference type="Proteomes" id="UP001177212"/>
    </source>
</evidence>
<organism evidence="1 2">
    <name type="scientific">Pseudoalteromonas marina</name>
    <dbReference type="NCBI Taxonomy" id="267375"/>
    <lineage>
        <taxon>Bacteria</taxon>
        <taxon>Pseudomonadati</taxon>
        <taxon>Pseudomonadota</taxon>
        <taxon>Gammaproteobacteria</taxon>
        <taxon>Alteromonadales</taxon>
        <taxon>Pseudoalteromonadaceae</taxon>
        <taxon>Pseudoalteromonas</taxon>
    </lineage>
</organism>
<dbReference type="RefSeq" id="WP_305473115.1">
    <property type="nucleotide sequence ID" value="NZ_JAUYVT010000020.1"/>
</dbReference>